<dbReference type="AlphaFoldDB" id="F8QHE4"/>
<sequence>MIACQKHSKMLNAVRHLSNFNASDSLMSQNDITASFENMLCVPQIWYNDRTEETTFILGALAACRVELLHHGLPMPRLLSKAKTRLRVEKSK</sequence>
<dbReference type="InParanoid" id="F8QHE4"/>
<name>F8QHE4_SERL3</name>
<accession>F8QHE4</accession>
<keyword evidence="2" id="KW-1185">Reference proteome</keyword>
<gene>
    <name evidence="1" type="ORF">SERLA73DRAFT_127646</name>
</gene>
<reference evidence="2" key="1">
    <citation type="journal article" date="2011" name="Science">
        <title>The plant cell wall-decomposing machinery underlies the functional diversity of forest fungi.</title>
        <authorList>
            <person name="Eastwood D.C."/>
            <person name="Floudas D."/>
            <person name="Binder M."/>
            <person name="Majcherczyk A."/>
            <person name="Schneider P."/>
            <person name="Aerts A."/>
            <person name="Asiegbu F.O."/>
            <person name="Baker S.E."/>
            <person name="Barry K."/>
            <person name="Bendiksby M."/>
            <person name="Blumentritt M."/>
            <person name="Coutinho P.M."/>
            <person name="Cullen D."/>
            <person name="de Vries R.P."/>
            <person name="Gathman A."/>
            <person name="Goodell B."/>
            <person name="Henrissat B."/>
            <person name="Ihrmark K."/>
            <person name="Kauserud H."/>
            <person name="Kohler A."/>
            <person name="LaButti K."/>
            <person name="Lapidus A."/>
            <person name="Lavin J.L."/>
            <person name="Lee Y.-H."/>
            <person name="Lindquist E."/>
            <person name="Lilly W."/>
            <person name="Lucas S."/>
            <person name="Morin E."/>
            <person name="Murat C."/>
            <person name="Oguiza J.A."/>
            <person name="Park J."/>
            <person name="Pisabarro A.G."/>
            <person name="Riley R."/>
            <person name="Rosling A."/>
            <person name="Salamov A."/>
            <person name="Schmidt O."/>
            <person name="Schmutz J."/>
            <person name="Skrede I."/>
            <person name="Stenlid J."/>
            <person name="Wiebenga A."/>
            <person name="Xie X."/>
            <person name="Kuees U."/>
            <person name="Hibbett D.S."/>
            <person name="Hoffmeister D."/>
            <person name="Hoegberg N."/>
            <person name="Martin F."/>
            <person name="Grigoriev I.V."/>
            <person name="Watkinson S.C."/>
        </authorList>
    </citation>
    <scope>NUCLEOTIDE SEQUENCE [LARGE SCALE GENOMIC DNA]</scope>
    <source>
        <strain evidence="2">strain S7.3</strain>
    </source>
</reference>
<dbReference type="EMBL" id="GL945509">
    <property type="protein sequence ID" value="EGN92254.1"/>
    <property type="molecule type" value="Genomic_DNA"/>
</dbReference>
<dbReference type="Proteomes" id="UP000008063">
    <property type="component" value="Unassembled WGS sequence"/>
</dbReference>
<protein>
    <submittedName>
        <fullName evidence="1">Uncharacterized protein</fullName>
    </submittedName>
</protein>
<evidence type="ECO:0000313" key="2">
    <source>
        <dbReference type="Proteomes" id="UP000008063"/>
    </source>
</evidence>
<proteinExistence type="predicted"/>
<evidence type="ECO:0000313" key="1">
    <source>
        <dbReference type="EMBL" id="EGN92254.1"/>
    </source>
</evidence>
<organism evidence="2">
    <name type="scientific">Serpula lacrymans var. lacrymans (strain S7.3)</name>
    <name type="common">Dry rot fungus</name>
    <dbReference type="NCBI Taxonomy" id="936435"/>
    <lineage>
        <taxon>Eukaryota</taxon>
        <taxon>Fungi</taxon>
        <taxon>Dikarya</taxon>
        <taxon>Basidiomycota</taxon>
        <taxon>Agaricomycotina</taxon>
        <taxon>Agaricomycetes</taxon>
        <taxon>Agaricomycetidae</taxon>
        <taxon>Boletales</taxon>
        <taxon>Coniophorineae</taxon>
        <taxon>Serpulaceae</taxon>
        <taxon>Serpula</taxon>
    </lineage>
</organism>
<dbReference type="HOGENOM" id="CLU_2414643_0_0_1"/>